<dbReference type="Proteomes" id="UP000641137">
    <property type="component" value="Unassembled WGS sequence"/>
</dbReference>
<protein>
    <submittedName>
        <fullName evidence="1">Uncharacterized protein</fullName>
    </submittedName>
</protein>
<accession>A0A8J3GGP9</accession>
<organism evidence="1 2">
    <name type="scientific">Limoniibacter endophyticus</name>
    <dbReference type="NCBI Taxonomy" id="1565040"/>
    <lineage>
        <taxon>Bacteria</taxon>
        <taxon>Pseudomonadati</taxon>
        <taxon>Pseudomonadota</taxon>
        <taxon>Alphaproteobacteria</taxon>
        <taxon>Hyphomicrobiales</taxon>
        <taxon>Bartonellaceae</taxon>
        <taxon>Limoniibacter</taxon>
    </lineage>
</organism>
<name>A0A8J3GGP9_9HYPH</name>
<gene>
    <name evidence="1" type="ORF">GCM10010136_02100</name>
</gene>
<dbReference type="RefSeq" id="WP_189486942.1">
    <property type="nucleotide sequence ID" value="NZ_BMZO01000001.1"/>
</dbReference>
<dbReference type="AlphaFoldDB" id="A0A8J3GGP9"/>
<proteinExistence type="predicted"/>
<reference evidence="1" key="2">
    <citation type="submission" date="2020-09" db="EMBL/GenBank/DDBJ databases">
        <authorList>
            <person name="Sun Q."/>
            <person name="Kim S."/>
        </authorList>
    </citation>
    <scope>NUCLEOTIDE SEQUENCE</scope>
    <source>
        <strain evidence="1">KCTC 42097</strain>
    </source>
</reference>
<keyword evidence="2" id="KW-1185">Reference proteome</keyword>
<dbReference type="EMBL" id="BMZO01000001">
    <property type="protein sequence ID" value="GHC61513.1"/>
    <property type="molecule type" value="Genomic_DNA"/>
</dbReference>
<comment type="caution">
    <text evidence="1">The sequence shown here is derived from an EMBL/GenBank/DDBJ whole genome shotgun (WGS) entry which is preliminary data.</text>
</comment>
<evidence type="ECO:0000313" key="1">
    <source>
        <dbReference type="EMBL" id="GHC61513.1"/>
    </source>
</evidence>
<reference evidence="1" key="1">
    <citation type="journal article" date="2014" name="Int. J. Syst. Evol. Microbiol.">
        <title>Complete genome sequence of Corynebacterium casei LMG S-19264T (=DSM 44701T), isolated from a smear-ripened cheese.</title>
        <authorList>
            <consortium name="US DOE Joint Genome Institute (JGI-PGF)"/>
            <person name="Walter F."/>
            <person name="Albersmeier A."/>
            <person name="Kalinowski J."/>
            <person name="Ruckert C."/>
        </authorList>
    </citation>
    <scope>NUCLEOTIDE SEQUENCE</scope>
    <source>
        <strain evidence="1">KCTC 42097</strain>
    </source>
</reference>
<sequence>MDLKEWTWSDECPYPETLGTIVDVKMACGSEIKGQSVRHWRGHAHKPDESYWHPFAGPAQITHYRVQS</sequence>
<evidence type="ECO:0000313" key="2">
    <source>
        <dbReference type="Proteomes" id="UP000641137"/>
    </source>
</evidence>